<dbReference type="InterPro" id="IPR003812">
    <property type="entry name" value="Fido"/>
</dbReference>
<keyword evidence="3" id="KW-1185">Reference proteome</keyword>
<comment type="caution">
    <text evidence="2">The sequence shown here is derived from an EMBL/GenBank/DDBJ whole genome shotgun (WGS) entry which is preliminary data.</text>
</comment>
<dbReference type="RefSeq" id="WP_349297684.1">
    <property type="nucleotide sequence ID" value="NZ_JBEDNQ010000003.1"/>
</dbReference>
<proteinExistence type="predicted"/>
<feature type="domain" description="Fido" evidence="1">
    <location>
        <begin position="5"/>
        <end position="121"/>
    </location>
</feature>
<dbReference type="PANTHER" id="PTHR39426:SF1">
    <property type="entry name" value="HOMOLOGY TO DEATH-ON-CURING PROTEIN OF PHAGE P1"/>
    <property type="match status" value="1"/>
</dbReference>
<dbReference type="InterPro" id="IPR006440">
    <property type="entry name" value="Doc"/>
</dbReference>
<dbReference type="InterPro" id="IPR053737">
    <property type="entry name" value="Type_II_TA_Toxin"/>
</dbReference>
<evidence type="ECO:0000313" key="2">
    <source>
        <dbReference type="EMBL" id="MEQ3550621.1"/>
    </source>
</evidence>
<evidence type="ECO:0000259" key="1">
    <source>
        <dbReference type="PROSITE" id="PS51459"/>
    </source>
</evidence>
<gene>
    <name evidence="2" type="ORF">WIS52_09085</name>
</gene>
<dbReference type="Pfam" id="PF02661">
    <property type="entry name" value="Fic"/>
    <property type="match status" value="1"/>
</dbReference>
<dbReference type="EMBL" id="JBEDNQ010000003">
    <property type="protein sequence ID" value="MEQ3550621.1"/>
    <property type="molecule type" value="Genomic_DNA"/>
</dbReference>
<accession>A0ABV1K806</accession>
<dbReference type="PANTHER" id="PTHR39426">
    <property type="entry name" value="HOMOLOGY TO DEATH-ON-CURING PROTEIN OF PHAGE P1"/>
    <property type="match status" value="1"/>
</dbReference>
<sequence>MTEYLTLDSLLQVAEAAIDGQVQVRDHGLLESAVARPRATVFGADAYPTLAEKAAALLESLVRNHALVDGNKRLGWLATETFLALNGVRVGADDDPIFELVIGVAEGRFSGVPALAEALADLTEPGASR</sequence>
<evidence type="ECO:0000313" key="3">
    <source>
        <dbReference type="Proteomes" id="UP001494902"/>
    </source>
</evidence>
<dbReference type="PROSITE" id="PS51459">
    <property type="entry name" value="FIDO"/>
    <property type="match status" value="1"/>
</dbReference>
<dbReference type="Proteomes" id="UP001494902">
    <property type="component" value="Unassembled WGS sequence"/>
</dbReference>
<organism evidence="2 3">
    <name type="scientific">Pseudonocardia nematodicida</name>
    <dbReference type="NCBI Taxonomy" id="1206997"/>
    <lineage>
        <taxon>Bacteria</taxon>
        <taxon>Bacillati</taxon>
        <taxon>Actinomycetota</taxon>
        <taxon>Actinomycetes</taxon>
        <taxon>Pseudonocardiales</taxon>
        <taxon>Pseudonocardiaceae</taxon>
        <taxon>Pseudonocardia</taxon>
    </lineage>
</organism>
<reference evidence="2 3" key="1">
    <citation type="submission" date="2024-03" db="EMBL/GenBank/DDBJ databases">
        <title>Draft genome sequence of Pseudonocardia nematodicida JCM 31783.</title>
        <authorList>
            <person name="Butdee W."/>
            <person name="Duangmal K."/>
        </authorList>
    </citation>
    <scope>NUCLEOTIDE SEQUENCE [LARGE SCALE GENOMIC DNA]</scope>
    <source>
        <strain evidence="2 3">JCM 31783</strain>
    </source>
</reference>
<protein>
    <submittedName>
        <fullName evidence="2">Type II toxin-antitoxin system death-on-curing family toxin</fullName>
    </submittedName>
</protein>
<dbReference type="Gene3D" id="1.20.120.1870">
    <property type="entry name" value="Fic/DOC protein, Fido domain"/>
    <property type="match status" value="1"/>
</dbReference>
<name>A0ABV1K806_9PSEU</name>
<dbReference type="NCBIfam" id="TIGR01550">
    <property type="entry name" value="DOC_P1"/>
    <property type="match status" value="1"/>
</dbReference>